<dbReference type="HOGENOM" id="CLU_3062583_0_0_10"/>
<reference evidence="1 2" key="1">
    <citation type="journal article" date="2011" name="J. Bacteriol.">
        <title>Genome sequence of the algicidal bacterium Kordia algicida OT-1.</title>
        <authorList>
            <person name="Lee H.S."/>
            <person name="Kang S.G."/>
            <person name="Kwon K.K."/>
            <person name="Lee J.H."/>
            <person name="Kim S.J."/>
        </authorList>
    </citation>
    <scope>NUCLEOTIDE SEQUENCE [LARGE SCALE GENOMIC DNA]</scope>
    <source>
        <strain evidence="1 2">OT-1</strain>
    </source>
</reference>
<dbReference type="RefSeq" id="WP_007094821.1">
    <property type="nucleotide sequence ID" value="NZ_CP142125.1"/>
</dbReference>
<keyword evidence="2" id="KW-1185">Reference proteome</keyword>
<dbReference type="EMBL" id="ABIB01000008">
    <property type="protein sequence ID" value="EDP95516.1"/>
    <property type="molecule type" value="Genomic_DNA"/>
</dbReference>
<organism evidence="1 2">
    <name type="scientific">Kordia algicida OT-1</name>
    <dbReference type="NCBI Taxonomy" id="391587"/>
    <lineage>
        <taxon>Bacteria</taxon>
        <taxon>Pseudomonadati</taxon>
        <taxon>Bacteroidota</taxon>
        <taxon>Flavobacteriia</taxon>
        <taxon>Flavobacteriales</taxon>
        <taxon>Flavobacteriaceae</taxon>
        <taxon>Kordia</taxon>
    </lineage>
</organism>
<evidence type="ECO:0000313" key="2">
    <source>
        <dbReference type="Proteomes" id="UP000002945"/>
    </source>
</evidence>
<proteinExistence type="predicted"/>
<dbReference type="Proteomes" id="UP000002945">
    <property type="component" value="Unassembled WGS sequence"/>
</dbReference>
<comment type="caution">
    <text evidence="1">The sequence shown here is derived from an EMBL/GenBank/DDBJ whole genome shotgun (WGS) entry which is preliminary data.</text>
</comment>
<evidence type="ECO:0000313" key="1">
    <source>
        <dbReference type="EMBL" id="EDP95516.1"/>
    </source>
</evidence>
<protein>
    <submittedName>
        <fullName evidence="1">Uncharacterized protein</fullName>
    </submittedName>
</protein>
<dbReference type="STRING" id="391587.KAOT1_11351"/>
<sequence length="53" mass="5861">MKKRSKKLQLERQIISKITLSEVVGGQVNFTGNYTCNCETAPVNCNGTANSER</sequence>
<name>A9E3I7_9FLAO</name>
<accession>A9E3I7</accession>
<gene>
    <name evidence="1" type="ORF">KAOT1_11351</name>
</gene>
<dbReference type="AlphaFoldDB" id="A9E3I7"/>